<organism evidence="2 3">
    <name type="scientific">Nepenthes gracilis</name>
    <name type="common">Slender pitcher plant</name>
    <dbReference type="NCBI Taxonomy" id="150966"/>
    <lineage>
        <taxon>Eukaryota</taxon>
        <taxon>Viridiplantae</taxon>
        <taxon>Streptophyta</taxon>
        <taxon>Embryophyta</taxon>
        <taxon>Tracheophyta</taxon>
        <taxon>Spermatophyta</taxon>
        <taxon>Magnoliopsida</taxon>
        <taxon>eudicotyledons</taxon>
        <taxon>Gunneridae</taxon>
        <taxon>Pentapetalae</taxon>
        <taxon>Caryophyllales</taxon>
        <taxon>Nepenthaceae</taxon>
        <taxon>Nepenthes</taxon>
    </lineage>
</organism>
<dbReference type="Pfam" id="PF05910">
    <property type="entry name" value="DUF868"/>
    <property type="match status" value="1"/>
</dbReference>
<protein>
    <recommendedName>
        <fullName evidence="4">DUF868 domain-containing protein</fullName>
    </recommendedName>
</protein>
<feature type="region of interest" description="Disordered" evidence="1">
    <location>
        <begin position="286"/>
        <end position="343"/>
    </location>
</feature>
<evidence type="ECO:0000313" key="2">
    <source>
        <dbReference type="EMBL" id="GMG98957.1"/>
    </source>
</evidence>
<feature type="compositionally biased region" description="Polar residues" evidence="1">
    <location>
        <begin position="298"/>
        <end position="308"/>
    </location>
</feature>
<feature type="compositionally biased region" description="Low complexity" evidence="1">
    <location>
        <begin position="330"/>
        <end position="343"/>
    </location>
</feature>
<keyword evidence="3" id="KW-1185">Reference proteome</keyword>
<dbReference type="AlphaFoldDB" id="A0AAD3P5X4"/>
<accession>A0AAD3P5X4</accession>
<dbReference type="Proteomes" id="UP001279734">
    <property type="component" value="Unassembled WGS sequence"/>
</dbReference>
<dbReference type="PANTHER" id="PTHR31972:SF3">
    <property type="entry name" value="OS09G0416600 PROTEIN"/>
    <property type="match status" value="1"/>
</dbReference>
<gene>
    <name evidence="2" type="ORF">Nepgr_000797</name>
</gene>
<proteinExistence type="predicted"/>
<name>A0AAD3P5X4_NEPGR</name>
<reference evidence="2" key="1">
    <citation type="submission" date="2023-05" db="EMBL/GenBank/DDBJ databases">
        <title>Nepenthes gracilis genome sequencing.</title>
        <authorList>
            <person name="Fukushima K."/>
        </authorList>
    </citation>
    <scope>NUCLEOTIDE SEQUENCE</scope>
    <source>
        <strain evidence="2">SING2019-196</strain>
    </source>
</reference>
<dbReference type="InterPro" id="IPR008586">
    <property type="entry name" value="DUF868_pln"/>
</dbReference>
<sequence length="372" mass="42466">MTSWRHSYPFPSCFLPTNAEHHAPSPEPPPDTTGGSSTSSQNLTTCLYHTHLGIFTLTWSRSLFGRSLHLLHHPHHRRRPLPPSAAFSTTASLHLNIKQIIFWIKKGSRVLTFLDYNPKAKNIVVFWDLTRAKFGSGTEPESGFYIAVVADGEMALLVGDLEKEAYERTKAKMPRKLQALVIRREHVFGNEFYATKTKFGGKTTEISIECNANSDDPRLCIKFDQKKVLKIKHLKWKFRGSERIELDGQPIQLSWDVYDWLFQEENDEGYALFTFRFEKKTLFSDEEEGEEEKRERGNASTERLSGSDDSCGLNFERKKMKKRLLMKTRSSSSSSLSSSSSGCSSVMEWESVEENELKGPTGFSLLVYAWKS</sequence>
<dbReference type="EMBL" id="BSYO01000001">
    <property type="protein sequence ID" value="GMG98957.1"/>
    <property type="molecule type" value="Genomic_DNA"/>
</dbReference>
<dbReference type="PANTHER" id="PTHR31972">
    <property type="entry name" value="EXPRESSED PROTEIN"/>
    <property type="match status" value="1"/>
</dbReference>
<evidence type="ECO:0000313" key="3">
    <source>
        <dbReference type="Proteomes" id="UP001279734"/>
    </source>
</evidence>
<feature type="region of interest" description="Disordered" evidence="1">
    <location>
        <begin position="19"/>
        <end position="39"/>
    </location>
</feature>
<evidence type="ECO:0000256" key="1">
    <source>
        <dbReference type="SAM" id="MobiDB-lite"/>
    </source>
</evidence>
<evidence type="ECO:0008006" key="4">
    <source>
        <dbReference type="Google" id="ProtNLM"/>
    </source>
</evidence>
<comment type="caution">
    <text evidence="2">The sequence shown here is derived from an EMBL/GenBank/DDBJ whole genome shotgun (WGS) entry which is preliminary data.</text>
</comment>